<dbReference type="GeneID" id="19144679"/>
<dbReference type="KEGG" id="bze:COCCADRAFT_113704"/>
<dbReference type="EMBL" id="KI965235">
    <property type="protein sequence ID" value="EUC26663.1"/>
    <property type="molecule type" value="Genomic_DNA"/>
</dbReference>
<name>W6XM97_COCC2</name>
<protein>
    <submittedName>
        <fullName evidence="1">Uncharacterized protein</fullName>
    </submittedName>
</protein>
<organism evidence="1 2">
    <name type="scientific">Cochliobolus carbonum (strain 26-R-13)</name>
    <name type="common">Maize leaf spot fungus</name>
    <name type="synonym">Bipolaris zeicola</name>
    <dbReference type="NCBI Taxonomy" id="930089"/>
    <lineage>
        <taxon>Eukaryota</taxon>
        <taxon>Fungi</taxon>
        <taxon>Dikarya</taxon>
        <taxon>Ascomycota</taxon>
        <taxon>Pezizomycotina</taxon>
        <taxon>Dothideomycetes</taxon>
        <taxon>Pleosporomycetidae</taxon>
        <taxon>Pleosporales</taxon>
        <taxon>Pleosporineae</taxon>
        <taxon>Pleosporaceae</taxon>
        <taxon>Bipolaris</taxon>
    </lineage>
</organism>
<dbReference type="RefSeq" id="XP_007719032.1">
    <property type="nucleotide sequence ID" value="XM_007720842.1"/>
</dbReference>
<dbReference type="STRING" id="930089.W6XM97"/>
<accession>W6XM97</accession>
<dbReference type="Proteomes" id="UP000053841">
    <property type="component" value="Unassembled WGS sequence"/>
</dbReference>
<feature type="non-terminal residue" evidence="1">
    <location>
        <position position="1"/>
    </location>
</feature>
<reference evidence="1 2" key="1">
    <citation type="journal article" date="2013" name="PLoS Genet.">
        <title>Comparative genome structure, secondary metabolite, and effector coding capacity across Cochliobolus pathogens.</title>
        <authorList>
            <person name="Condon B.J."/>
            <person name="Leng Y."/>
            <person name="Wu D."/>
            <person name="Bushley K.E."/>
            <person name="Ohm R.A."/>
            <person name="Otillar R."/>
            <person name="Martin J."/>
            <person name="Schackwitz W."/>
            <person name="Grimwood J."/>
            <person name="MohdZainudin N."/>
            <person name="Xue C."/>
            <person name="Wang R."/>
            <person name="Manning V.A."/>
            <person name="Dhillon B."/>
            <person name="Tu Z.J."/>
            <person name="Steffenson B.J."/>
            <person name="Salamov A."/>
            <person name="Sun H."/>
            <person name="Lowry S."/>
            <person name="LaButti K."/>
            <person name="Han J."/>
            <person name="Copeland A."/>
            <person name="Lindquist E."/>
            <person name="Barry K."/>
            <person name="Schmutz J."/>
            <person name="Baker S.E."/>
            <person name="Ciuffetti L.M."/>
            <person name="Grigoriev I.V."/>
            <person name="Zhong S."/>
            <person name="Turgeon B.G."/>
        </authorList>
    </citation>
    <scope>NUCLEOTIDE SEQUENCE [LARGE SCALE GENOMIC DNA]</scope>
    <source>
        <strain evidence="1 2">26-R-13</strain>
    </source>
</reference>
<sequence length="70" mass="7776">VWSVRATVQPMQHHLPHQNIHPLFSTRDNSTTITALVKAIAVINSQDAEGQLSYRAAAKKFGVNIIILTR</sequence>
<evidence type="ECO:0000313" key="1">
    <source>
        <dbReference type="EMBL" id="EUC26663.1"/>
    </source>
</evidence>
<gene>
    <name evidence="1" type="ORF">COCCADRAFT_113704</name>
</gene>
<dbReference type="HOGENOM" id="CLU_176674_0_0_1"/>
<dbReference type="OrthoDB" id="3690536at2759"/>
<proteinExistence type="predicted"/>
<evidence type="ECO:0000313" key="2">
    <source>
        <dbReference type="Proteomes" id="UP000053841"/>
    </source>
</evidence>
<keyword evidence="2" id="KW-1185">Reference proteome</keyword>
<dbReference type="AlphaFoldDB" id="W6XM97"/>